<dbReference type="EMBL" id="FR824091">
    <property type="protein sequence ID" value="CCA18148.1"/>
    <property type="molecule type" value="Genomic_DNA"/>
</dbReference>
<dbReference type="HOGENOM" id="CLU_2325063_0_0_1"/>
<dbReference type="AlphaFoldDB" id="F0WAH7"/>
<keyword evidence="1" id="KW-0812">Transmembrane</keyword>
<reference evidence="2" key="1">
    <citation type="journal article" date="2011" name="PLoS Biol.">
        <title>Gene gain and loss during evolution of obligate parasitism in the white rust pathogen of Arabidopsis thaliana.</title>
        <authorList>
            <person name="Kemen E."/>
            <person name="Gardiner A."/>
            <person name="Schultz-Larsen T."/>
            <person name="Kemen A.C."/>
            <person name="Balmuth A.L."/>
            <person name="Robert-Seilaniantz A."/>
            <person name="Bailey K."/>
            <person name="Holub E."/>
            <person name="Studholme D.J."/>
            <person name="Maclean D."/>
            <person name="Jones J.D."/>
        </authorList>
    </citation>
    <scope>NUCLEOTIDE SEQUENCE</scope>
</reference>
<evidence type="ECO:0000256" key="1">
    <source>
        <dbReference type="SAM" id="Phobius"/>
    </source>
</evidence>
<reference evidence="2" key="2">
    <citation type="submission" date="2011-02" db="EMBL/GenBank/DDBJ databases">
        <authorList>
            <person name="MacLean D."/>
        </authorList>
    </citation>
    <scope>NUCLEOTIDE SEQUENCE</scope>
</reference>
<accession>F0WAH7</accession>
<keyword evidence="1" id="KW-0472">Membrane</keyword>
<organism evidence="2">
    <name type="scientific">Albugo laibachii Nc14</name>
    <dbReference type="NCBI Taxonomy" id="890382"/>
    <lineage>
        <taxon>Eukaryota</taxon>
        <taxon>Sar</taxon>
        <taxon>Stramenopiles</taxon>
        <taxon>Oomycota</taxon>
        <taxon>Peronosporomycetes</taxon>
        <taxon>Albuginales</taxon>
        <taxon>Albuginaceae</taxon>
        <taxon>Albugo</taxon>
    </lineage>
</organism>
<keyword evidence="1" id="KW-1133">Transmembrane helix</keyword>
<feature type="transmembrane region" description="Helical" evidence="1">
    <location>
        <begin position="21"/>
        <end position="40"/>
    </location>
</feature>
<gene>
    <name evidence="2" type="primary">AlNc14C46G3702</name>
    <name evidence="2" type="ORF">ALNC14_042910</name>
</gene>
<sequence length="107" mass="12720">MKIPSVHKLNLRFSSRRWNRYVFVIVAYIRANILVCSLARDLARDSSSKDREQIKLEILYYEKCDILALRGLSVAKVATRHHFTCILKRFKWWYLLFFAIQIGANIE</sequence>
<proteinExistence type="predicted"/>
<name>F0WAH7_9STRA</name>
<evidence type="ECO:0000313" key="2">
    <source>
        <dbReference type="EMBL" id="CCA18148.1"/>
    </source>
</evidence>
<protein>
    <submittedName>
        <fullName evidence="2">AlNc14C46G3702 protein</fullName>
    </submittedName>
</protein>